<keyword evidence="3" id="KW-1185">Reference proteome</keyword>
<sequence>MKALSVSLGLFLEVIRIIAIFGLLGALFSTVVSKTYNEIGVNLTHTGWWCYFGILVLIFVIYRNKLQFSGWYNGKGREKLTKIVTKLLISCSIIMILIPGINEVIHKL</sequence>
<accession>A0ABX2ZW31</accession>
<dbReference type="Proteomes" id="UP000094580">
    <property type="component" value="Unassembled WGS sequence"/>
</dbReference>
<dbReference type="RefSeq" id="WP_069032137.1">
    <property type="nucleotide sequence ID" value="NZ_MDKC01000001.1"/>
</dbReference>
<evidence type="ECO:0000313" key="3">
    <source>
        <dbReference type="Proteomes" id="UP000094580"/>
    </source>
</evidence>
<dbReference type="EMBL" id="MDKC01000001">
    <property type="protein sequence ID" value="ODG93960.1"/>
    <property type="molecule type" value="Genomic_DNA"/>
</dbReference>
<proteinExistence type="predicted"/>
<comment type="caution">
    <text evidence="2">The sequence shown here is derived from an EMBL/GenBank/DDBJ whole genome shotgun (WGS) entry which is preliminary data.</text>
</comment>
<keyword evidence="1" id="KW-0472">Membrane</keyword>
<evidence type="ECO:0000313" key="2">
    <source>
        <dbReference type="EMBL" id="ODG93960.1"/>
    </source>
</evidence>
<feature type="transmembrane region" description="Helical" evidence="1">
    <location>
        <begin position="83"/>
        <end position="101"/>
    </location>
</feature>
<organism evidence="2 3">
    <name type="scientific">Gottfriedia luciferensis</name>
    <dbReference type="NCBI Taxonomy" id="178774"/>
    <lineage>
        <taxon>Bacteria</taxon>
        <taxon>Bacillati</taxon>
        <taxon>Bacillota</taxon>
        <taxon>Bacilli</taxon>
        <taxon>Bacillales</taxon>
        <taxon>Bacillaceae</taxon>
        <taxon>Gottfriedia</taxon>
    </lineage>
</organism>
<feature type="transmembrane region" description="Helical" evidence="1">
    <location>
        <begin position="7"/>
        <end position="31"/>
    </location>
</feature>
<protein>
    <submittedName>
        <fullName evidence="2">Uncharacterized protein</fullName>
    </submittedName>
</protein>
<feature type="transmembrane region" description="Helical" evidence="1">
    <location>
        <begin position="43"/>
        <end position="62"/>
    </location>
</feature>
<keyword evidence="1" id="KW-0812">Transmembrane</keyword>
<keyword evidence="1" id="KW-1133">Transmembrane helix</keyword>
<name>A0ABX2ZW31_9BACI</name>
<evidence type="ECO:0000256" key="1">
    <source>
        <dbReference type="SAM" id="Phobius"/>
    </source>
</evidence>
<gene>
    <name evidence="2" type="ORF">BED47_01965</name>
</gene>
<reference evidence="2 3" key="1">
    <citation type="submission" date="2016-07" db="EMBL/GenBank/DDBJ databases">
        <authorList>
            <person name="Townsley L."/>
            <person name="Shank E.A."/>
        </authorList>
    </citation>
    <scope>NUCLEOTIDE SEQUENCE [LARGE SCALE GENOMIC DNA]</scope>
    <source>
        <strain evidence="2 3">CH01</strain>
    </source>
</reference>